<name>A0A917XZH9_9BACI</name>
<dbReference type="AlphaFoldDB" id="A0A917XZH9"/>
<dbReference type="RefSeq" id="WP_188857939.1">
    <property type="nucleotide sequence ID" value="NZ_BMOS01000018.1"/>
</dbReference>
<gene>
    <name evidence="2" type="ORF">GCM10007971_25650</name>
</gene>
<keyword evidence="1" id="KW-0472">Membrane</keyword>
<keyword evidence="3" id="KW-1185">Reference proteome</keyword>
<feature type="transmembrane region" description="Helical" evidence="1">
    <location>
        <begin position="5"/>
        <end position="27"/>
    </location>
</feature>
<sequence>MKKYILNSTVGILCGTVIGFFLYGFLTKEQSEWSILIGLILGTVIAALVSRIYFKRLYSK</sequence>
<keyword evidence="1" id="KW-1133">Transmembrane helix</keyword>
<comment type="caution">
    <text evidence="2">The sequence shown here is derived from an EMBL/GenBank/DDBJ whole genome shotgun (WGS) entry which is preliminary data.</text>
</comment>
<accession>A0A917XZH9</accession>
<protein>
    <submittedName>
        <fullName evidence="2">Uncharacterized protein</fullName>
    </submittedName>
</protein>
<dbReference type="EMBL" id="BMOS01000018">
    <property type="protein sequence ID" value="GGN61020.1"/>
    <property type="molecule type" value="Genomic_DNA"/>
</dbReference>
<evidence type="ECO:0000313" key="3">
    <source>
        <dbReference type="Proteomes" id="UP000624041"/>
    </source>
</evidence>
<reference evidence="2" key="2">
    <citation type="submission" date="2020-09" db="EMBL/GenBank/DDBJ databases">
        <authorList>
            <person name="Sun Q."/>
            <person name="Ohkuma M."/>
        </authorList>
    </citation>
    <scope>NUCLEOTIDE SEQUENCE</scope>
    <source>
        <strain evidence="2">JCM 17251</strain>
    </source>
</reference>
<organism evidence="2 3">
    <name type="scientific">Oceanobacillus indicireducens</name>
    <dbReference type="NCBI Taxonomy" id="1004261"/>
    <lineage>
        <taxon>Bacteria</taxon>
        <taxon>Bacillati</taxon>
        <taxon>Bacillota</taxon>
        <taxon>Bacilli</taxon>
        <taxon>Bacillales</taxon>
        <taxon>Bacillaceae</taxon>
        <taxon>Oceanobacillus</taxon>
    </lineage>
</organism>
<proteinExistence type="predicted"/>
<dbReference type="Proteomes" id="UP000624041">
    <property type="component" value="Unassembled WGS sequence"/>
</dbReference>
<keyword evidence="1" id="KW-0812">Transmembrane</keyword>
<evidence type="ECO:0000256" key="1">
    <source>
        <dbReference type="SAM" id="Phobius"/>
    </source>
</evidence>
<feature type="transmembrane region" description="Helical" evidence="1">
    <location>
        <begin position="33"/>
        <end position="54"/>
    </location>
</feature>
<reference evidence="2" key="1">
    <citation type="journal article" date="2014" name="Int. J. Syst. Evol. Microbiol.">
        <title>Complete genome sequence of Corynebacterium casei LMG S-19264T (=DSM 44701T), isolated from a smear-ripened cheese.</title>
        <authorList>
            <consortium name="US DOE Joint Genome Institute (JGI-PGF)"/>
            <person name="Walter F."/>
            <person name="Albersmeier A."/>
            <person name="Kalinowski J."/>
            <person name="Ruckert C."/>
        </authorList>
    </citation>
    <scope>NUCLEOTIDE SEQUENCE</scope>
    <source>
        <strain evidence="2">JCM 17251</strain>
    </source>
</reference>
<evidence type="ECO:0000313" key="2">
    <source>
        <dbReference type="EMBL" id="GGN61020.1"/>
    </source>
</evidence>